<gene>
    <name evidence="1" type="ORF">Tci_884248</name>
</gene>
<comment type="caution">
    <text evidence="1">The sequence shown here is derived from an EMBL/GenBank/DDBJ whole genome shotgun (WGS) entry which is preliminary data.</text>
</comment>
<reference evidence="1" key="1">
    <citation type="journal article" date="2019" name="Sci. Rep.">
        <title>Draft genome of Tanacetum cinerariifolium, the natural source of mosquito coil.</title>
        <authorList>
            <person name="Yamashiro T."/>
            <person name="Shiraishi A."/>
            <person name="Satake H."/>
            <person name="Nakayama K."/>
        </authorList>
    </citation>
    <scope>NUCLEOTIDE SEQUENCE</scope>
</reference>
<sequence>AGLILDEEQLVFLANPRVLDGEAVQSIIQNNATFHTEDLDTYDSNYDDVLNAKVVLMANISNYGFDVISELHRLEPLDLQEIRVALHLKLVQLPELQL</sequence>
<name>A0A699TT12_TANCI</name>
<evidence type="ECO:0000313" key="1">
    <source>
        <dbReference type="EMBL" id="GFD12279.1"/>
    </source>
</evidence>
<protein>
    <submittedName>
        <fullName evidence="1">Uncharacterized protein</fullName>
    </submittedName>
</protein>
<accession>A0A699TT12</accession>
<organism evidence="1">
    <name type="scientific">Tanacetum cinerariifolium</name>
    <name type="common">Dalmatian daisy</name>
    <name type="synonym">Chrysanthemum cinerariifolium</name>
    <dbReference type="NCBI Taxonomy" id="118510"/>
    <lineage>
        <taxon>Eukaryota</taxon>
        <taxon>Viridiplantae</taxon>
        <taxon>Streptophyta</taxon>
        <taxon>Embryophyta</taxon>
        <taxon>Tracheophyta</taxon>
        <taxon>Spermatophyta</taxon>
        <taxon>Magnoliopsida</taxon>
        <taxon>eudicotyledons</taxon>
        <taxon>Gunneridae</taxon>
        <taxon>Pentapetalae</taxon>
        <taxon>asterids</taxon>
        <taxon>campanulids</taxon>
        <taxon>Asterales</taxon>
        <taxon>Asteraceae</taxon>
        <taxon>Asteroideae</taxon>
        <taxon>Anthemideae</taxon>
        <taxon>Anthemidinae</taxon>
        <taxon>Tanacetum</taxon>
    </lineage>
</organism>
<dbReference type="AlphaFoldDB" id="A0A699TT12"/>
<proteinExistence type="predicted"/>
<dbReference type="EMBL" id="BKCJ011264568">
    <property type="protein sequence ID" value="GFD12279.1"/>
    <property type="molecule type" value="Genomic_DNA"/>
</dbReference>
<feature type="non-terminal residue" evidence="1">
    <location>
        <position position="1"/>
    </location>
</feature>